<gene>
    <name evidence="2" type="ORF">D4764_13G0005860</name>
</gene>
<dbReference type="Proteomes" id="UP000324091">
    <property type="component" value="Chromosome 13"/>
</dbReference>
<organism evidence="2 3">
    <name type="scientific">Takifugu flavidus</name>
    <name type="common">sansaifugu</name>
    <dbReference type="NCBI Taxonomy" id="433684"/>
    <lineage>
        <taxon>Eukaryota</taxon>
        <taxon>Metazoa</taxon>
        <taxon>Chordata</taxon>
        <taxon>Craniata</taxon>
        <taxon>Vertebrata</taxon>
        <taxon>Euteleostomi</taxon>
        <taxon>Actinopterygii</taxon>
        <taxon>Neopterygii</taxon>
        <taxon>Teleostei</taxon>
        <taxon>Neoteleostei</taxon>
        <taxon>Acanthomorphata</taxon>
        <taxon>Eupercaria</taxon>
        <taxon>Tetraodontiformes</taxon>
        <taxon>Tetradontoidea</taxon>
        <taxon>Tetraodontidae</taxon>
        <taxon>Takifugu</taxon>
    </lineage>
</organism>
<evidence type="ECO:0000256" key="1">
    <source>
        <dbReference type="SAM" id="MobiDB-lite"/>
    </source>
</evidence>
<dbReference type="AlphaFoldDB" id="A0A5C6P7Y7"/>
<feature type="region of interest" description="Disordered" evidence="1">
    <location>
        <begin position="1"/>
        <end position="27"/>
    </location>
</feature>
<evidence type="ECO:0000313" key="2">
    <source>
        <dbReference type="EMBL" id="TWW75924.1"/>
    </source>
</evidence>
<proteinExistence type="predicted"/>
<keyword evidence="3" id="KW-1185">Reference proteome</keyword>
<name>A0A5C6P7Y7_9TELE</name>
<comment type="caution">
    <text evidence="2">The sequence shown here is derived from an EMBL/GenBank/DDBJ whole genome shotgun (WGS) entry which is preliminary data.</text>
</comment>
<reference evidence="2 3" key="1">
    <citation type="submission" date="2019-04" db="EMBL/GenBank/DDBJ databases">
        <title>Chromosome genome assembly for Takifugu flavidus.</title>
        <authorList>
            <person name="Xiao S."/>
        </authorList>
    </citation>
    <scope>NUCLEOTIDE SEQUENCE [LARGE SCALE GENOMIC DNA]</scope>
    <source>
        <strain evidence="2">HTHZ2018</strain>
        <tissue evidence="2">Muscle</tissue>
    </source>
</reference>
<evidence type="ECO:0000313" key="3">
    <source>
        <dbReference type="Proteomes" id="UP000324091"/>
    </source>
</evidence>
<protein>
    <submittedName>
        <fullName evidence="2">Uncharacterized protein</fullName>
    </submittedName>
</protein>
<feature type="compositionally biased region" description="Basic residues" evidence="1">
    <location>
        <begin position="13"/>
        <end position="27"/>
    </location>
</feature>
<dbReference type="EMBL" id="RHFK02000005">
    <property type="protein sequence ID" value="TWW75924.1"/>
    <property type="molecule type" value="Genomic_DNA"/>
</dbReference>
<accession>A0A5C6P7Y7</accession>
<sequence>MGNHPLRGVHAPTRGHREHKRESRRRRDCWVSAGVEDKVNPCDFRSQSSGNSKHTVTCGKVPAVLTEDPRLLPLILSDLKSQVSQLTERAQYVRLSHECSLHHP</sequence>